<dbReference type="RefSeq" id="WP_165630021.1">
    <property type="nucleotide sequence ID" value="NZ_CP121270.1"/>
</dbReference>
<evidence type="ECO:0000256" key="7">
    <source>
        <dbReference type="ARBA" id="ARBA00023033"/>
    </source>
</evidence>
<dbReference type="InterPro" id="IPR036396">
    <property type="entry name" value="Cyt_P450_sf"/>
</dbReference>
<dbReference type="InterPro" id="IPR002397">
    <property type="entry name" value="Cyt_P450_B"/>
</dbReference>
<keyword evidence="3 8" id="KW-0349">Heme</keyword>
<dbReference type="Pfam" id="PF00067">
    <property type="entry name" value="p450"/>
    <property type="match status" value="1"/>
</dbReference>
<gene>
    <name evidence="9" type="ORF">P9A14_12230</name>
</gene>
<comment type="cofactor">
    <cofactor evidence="1">
        <name>heme</name>
        <dbReference type="ChEBI" id="CHEBI:30413"/>
    </cofactor>
</comment>
<reference evidence="9" key="1">
    <citation type="submission" date="2023-04" db="EMBL/GenBank/DDBJ databases">
        <title>Complete genome sequence of a phthalic acid esters degrading bacterial strain.</title>
        <authorList>
            <person name="Weng L."/>
            <person name="Jia Y."/>
            <person name="Ren L."/>
        </authorList>
    </citation>
    <scope>NUCLEOTIDE SEQUENCE</scope>
    <source>
        <strain evidence="9">RL-LY01</strain>
    </source>
</reference>
<dbReference type="EMBL" id="CP121270">
    <property type="protein sequence ID" value="WFP22975.1"/>
    <property type="molecule type" value="Genomic_DNA"/>
</dbReference>
<dbReference type="GO" id="GO:0036199">
    <property type="term" value="F:cholest-4-en-3-one 26-monooxygenase activity"/>
    <property type="evidence" value="ECO:0007669"/>
    <property type="project" value="TreeGrafter"/>
</dbReference>
<dbReference type="SUPFAM" id="SSF48264">
    <property type="entry name" value="Cytochrome P450"/>
    <property type="match status" value="1"/>
</dbReference>
<evidence type="ECO:0000256" key="1">
    <source>
        <dbReference type="ARBA" id="ARBA00001971"/>
    </source>
</evidence>
<dbReference type="AlphaFoldDB" id="A0AAX3T1W8"/>
<dbReference type="Proteomes" id="UP001213504">
    <property type="component" value="Chromosome"/>
</dbReference>
<dbReference type="Gene3D" id="1.10.630.10">
    <property type="entry name" value="Cytochrome P450"/>
    <property type="match status" value="1"/>
</dbReference>
<proteinExistence type="inferred from homology"/>
<evidence type="ECO:0000313" key="9">
    <source>
        <dbReference type="EMBL" id="WFP22975.1"/>
    </source>
</evidence>
<comment type="similarity">
    <text evidence="2 8">Belongs to the cytochrome P450 family.</text>
</comment>
<sequence length="395" mass="43743">MLDLDDPYPTLARLTRAEPVSRIADSSFYLVTSWDAIAEAVARTDDFSSNLTATMVWKDDGTVERHPIAELGSPLHVLATADDPDHKRHRAMVMPSLVAKRVRDLEPFIDRTVQQLWDDGVVDGQIDWVSRVAQRLPMAVVAELLGFPVVDIDDLVRWSFAATILLDGVVTTAQLETASEAVGELSEYLSSAFDSSLSQPRENVMGDLARLVEVGTLDRDTAVMISLQLVAAGAESTVSLLGSAVYLLGRNPHIVDRLRGDRELIPRFIEEALRLESPFRGHYRHVVADTELHDVDLPAESHLYLMWGAANRDPDTFDDPDEVDLDSSARRTHMAFGKGLHLCVGAALARLEGRVAIECLLDRTPRGFTVDTANPAWEHSLLVRRLRSLPMRIVA</sequence>
<dbReference type="GO" id="GO:0005506">
    <property type="term" value="F:iron ion binding"/>
    <property type="evidence" value="ECO:0007669"/>
    <property type="project" value="InterPro"/>
</dbReference>
<evidence type="ECO:0000256" key="4">
    <source>
        <dbReference type="ARBA" id="ARBA00022723"/>
    </source>
</evidence>
<dbReference type="GO" id="GO:0006707">
    <property type="term" value="P:cholesterol catabolic process"/>
    <property type="evidence" value="ECO:0007669"/>
    <property type="project" value="TreeGrafter"/>
</dbReference>
<dbReference type="PRINTS" id="PR00359">
    <property type="entry name" value="BP450"/>
</dbReference>
<evidence type="ECO:0000256" key="2">
    <source>
        <dbReference type="ARBA" id="ARBA00010617"/>
    </source>
</evidence>
<keyword evidence="7 8" id="KW-0503">Monooxygenase</keyword>
<evidence type="ECO:0000256" key="5">
    <source>
        <dbReference type="ARBA" id="ARBA00023002"/>
    </source>
</evidence>
<evidence type="ECO:0000256" key="8">
    <source>
        <dbReference type="RuleBase" id="RU000461"/>
    </source>
</evidence>
<keyword evidence="5 8" id="KW-0560">Oxidoreductase</keyword>
<dbReference type="PANTHER" id="PTHR46696:SF4">
    <property type="entry name" value="BIOTIN BIOSYNTHESIS CYTOCHROME P450"/>
    <property type="match status" value="1"/>
</dbReference>
<accession>A0AAX3T1W8</accession>
<dbReference type="GO" id="GO:0008395">
    <property type="term" value="F:steroid hydroxylase activity"/>
    <property type="evidence" value="ECO:0007669"/>
    <property type="project" value="TreeGrafter"/>
</dbReference>
<keyword evidence="6 8" id="KW-0408">Iron</keyword>
<dbReference type="PROSITE" id="PS00086">
    <property type="entry name" value="CYTOCHROME_P450"/>
    <property type="match status" value="1"/>
</dbReference>
<evidence type="ECO:0000256" key="6">
    <source>
        <dbReference type="ARBA" id="ARBA00023004"/>
    </source>
</evidence>
<dbReference type="GO" id="GO:0020037">
    <property type="term" value="F:heme binding"/>
    <property type="evidence" value="ECO:0007669"/>
    <property type="project" value="InterPro"/>
</dbReference>
<protein>
    <submittedName>
        <fullName evidence="9">Cytochrome P450</fullName>
    </submittedName>
</protein>
<evidence type="ECO:0000313" key="10">
    <source>
        <dbReference type="Proteomes" id="UP001213504"/>
    </source>
</evidence>
<dbReference type="InterPro" id="IPR017972">
    <property type="entry name" value="Cyt_P450_CS"/>
</dbReference>
<organism evidence="9 10">
    <name type="scientific">Gordonia hongkongensis</name>
    <dbReference type="NCBI Taxonomy" id="1701090"/>
    <lineage>
        <taxon>Bacteria</taxon>
        <taxon>Bacillati</taxon>
        <taxon>Actinomycetota</taxon>
        <taxon>Actinomycetes</taxon>
        <taxon>Mycobacteriales</taxon>
        <taxon>Gordoniaceae</taxon>
        <taxon>Gordonia</taxon>
    </lineage>
</organism>
<dbReference type="PANTHER" id="PTHR46696">
    <property type="entry name" value="P450, PUTATIVE (EUROFUNG)-RELATED"/>
    <property type="match status" value="1"/>
</dbReference>
<name>A0AAX3T1W8_9ACTN</name>
<keyword evidence="4 8" id="KW-0479">Metal-binding</keyword>
<evidence type="ECO:0000256" key="3">
    <source>
        <dbReference type="ARBA" id="ARBA00022617"/>
    </source>
</evidence>
<dbReference type="InterPro" id="IPR001128">
    <property type="entry name" value="Cyt_P450"/>
</dbReference>